<accession>A0AAD7MDP2</accession>
<protein>
    <submittedName>
        <fullName evidence="1">Uncharacterized protein</fullName>
    </submittedName>
</protein>
<name>A0AAD7MDP2_9AGAR</name>
<dbReference type="EMBL" id="JARJLG010000423">
    <property type="protein sequence ID" value="KAJ7712611.1"/>
    <property type="molecule type" value="Genomic_DNA"/>
</dbReference>
<organism evidence="1 2">
    <name type="scientific">Mycena maculata</name>
    <dbReference type="NCBI Taxonomy" id="230809"/>
    <lineage>
        <taxon>Eukaryota</taxon>
        <taxon>Fungi</taxon>
        <taxon>Dikarya</taxon>
        <taxon>Basidiomycota</taxon>
        <taxon>Agaricomycotina</taxon>
        <taxon>Agaricomycetes</taxon>
        <taxon>Agaricomycetidae</taxon>
        <taxon>Agaricales</taxon>
        <taxon>Marasmiineae</taxon>
        <taxon>Mycenaceae</taxon>
        <taxon>Mycena</taxon>
    </lineage>
</organism>
<keyword evidence="2" id="KW-1185">Reference proteome</keyword>
<sequence>MSPDSLFCINSVYSPMKEVDAMISMLGGGQVCRQVCRRSIGFFSERPRASLASSFAPQPQLALTLVDHNVTTPRLYRLPEGSSMSDSSQSSIDMPQVNVILSNATHPMSSTAQDRVVRVLGATGIVAVYETIHELASPAPSSTASKQSSCPTACQGVFIVEPAGMFALRRYYGLRQEAEDTVSESKRTWSDTPFSVYALQAFQPPKNPEGMQALLHHSVQN</sequence>
<reference evidence="1" key="1">
    <citation type="submission" date="2023-03" db="EMBL/GenBank/DDBJ databases">
        <title>Massive genome expansion in bonnet fungi (Mycena s.s.) driven by repeated elements and novel gene families across ecological guilds.</title>
        <authorList>
            <consortium name="Lawrence Berkeley National Laboratory"/>
            <person name="Harder C.B."/>
            <person name="Miyauchi S."/>
            <person name="Viragh M."/>
            <person name="Kuo A."/>
            <person name="Thoen E."/>
            <person name="Andreopoulos B."/>
            <person name="Lu D."/>
            <person name="Skrede I."/>
            <person name="Drula E."/>
            <person name="Henrissat B."/>
            <person name="Morin E."/>
            <person name="Kohler A."/>
            <person name="Barry K."/>
            <person name="LaButti K."/>
            <person name="Morin E."/>
            <person name="Salamov A."/>
            <person name="Lipzen A."/>
            <person name="Mereny Z."/>
            <person name="Hegedus B."/>
            <person name="Baldrian P."/>
            <person name="Stursova M."/>
            <person name="Weitz H."/>
            <person name="Taylor A."/>
            <person name="Grigoriev I.V."/>
            <person name="Nagy L.G."/>
            <person name="Martin F."/>
            <person name="Kauserud H."/>
        </authorList>
    </citation>
    <scope>NUCLEOTIDE SEQUENCE</scope>
    <source>
        <strain evidence="1">CBHHK188m</strain>
    </source>
</reference>
<dbReference type="Proteomes" id="UP001215280">
    <property type="component" value="Unassembled WGS sequence"/>
</dbReference>
<comment type="caution">
    <text evidence="1">The sequence shown here is derived from an EMBL/GenBank/DDBJ whole genome shotgun (WGS) entry which is preliminary data.</text>
</comment>
<proteinExistence type="predicted"/>
<gene>
    <name evidence="1" type="ORF">DFH07DRAFT_1019380</name>
</gene>
<evidence type="ECO:0000313" key="2">
    <source>
        <dbReference type="Proteomes" id="UP001215280"/>
    </source>
</evidence>
<evidence type="ECO:0000313" key="1">
    <source>
        <dbReference type="EMBL" id="KAJ7712611.1"/>
    </source>
</evidence>
<dbReference type="AlphaFoldDB" id="A0AAD7MDP2"/>